<sequence length="190" mass="21682">MDMEVTALHRTTDNNLDVQSKIKVVFKGKANEHLQKVIERQVSALTLLLTACNCLNISEQKNFLEKPTSRKILQRVRDGSSSLGVLRDKTSLCSKCTDNLSKISMVFPFDRVLFETKVYERALRASLKEILRRRQDDARLKYDNEGSEPEEQAERSSLINSLLDNVKLSTGLKRPVLLAKPSRTYLLSDR</sequence>
<reference evidence="1 2" key="1">
    <citation type="journal article" date="2016" name="Nat. Commun.">
        <title>Ectomycorrhizal ecology is imprinted in the genome of the dominant symbiotic fungus Cenococcum geophilum.</title>
        <authorList>
            <consortium name="DOE Joint Genome Institute"/>
            <person name="Peter M."/>
            <person name="Kohler A."/>
            <person name="Ohm R.A."/>
            <person name="Kuo A."/>
            <person name="Krutzmann J."/>
            <person name="Morin E."/>
            <person name="Arend M."/>
            <person name="Barry K.W."/>
            <person name="Binder M."/>
            <person name="Choi C."/>
            <person name="Clum A."/>
            <person name="Copeland A."/>
            <person name="Grisel N."/>
            <person name="Haridas S."/>
            <person name="Kipfer T."/>
            <person name="LaButti K."/>
            <person name="Lindquist E."/>
            <person name="Lipzen A."/>
            <person name="Maire R."/>
            <person name="Meier B."/>
            <person name="Mihaltcheva S."/>
            <person name="Molinier V."/>
            <person name="Murat C."/>
            <person name="Poggeler S."/>
            <person name="Quandt C.A."/>
            <person name="Sperisen C."/>
            <person name="Tritt A."/>
            <person name="Tisserant E."/>
            <person name="Crous P.W."/>
            <person name="Henrissat B."/>
            <person name="Nehls U."/>
            <person name="Egli S."/>
            <person name="Spatafora J.W."/>
            <person name="Grigoriev I.V."/>
            <person name="Martin F.M."/>
        </authorList>
    </citation>
    <scope>NUCLEOTIDE SEQUENCE [LARGE SCALE GENOMIC DNA]</scope>
    <source>
        <strain evidence="1 2">CBS 207.34</strain>
    </source>
</reference>
<proteinExistence type="predicted"/>
<evidence type="ECO:0000313" key="1">
    <source>
        <dbReference type="EMBL" id="OCL04708.1"/>
    </source>
</evidence>
<name>A0A8E2EUS3_9PEZI</name>
<dbReference type="OrthoDB" id="5817230at2759"/>
<organism evidence="1 2">
    <name type="scientific">Glonium stellatum</name>
    <dbReference type="NCBI Taxonomy" id="574774"/>
    <lineage>
        <taxon>Eukaryota</taxon>
        <taxon>Fungi</taxon>
        <taxon>Dikarya</taxon>
        <taxon>Ascomycota</taxon>
        <taxon>Pezizomycotina</taxon>
        <taxon>Dothideomycetes</taxon>
        <taxon>Pleosporomycetidae</taxon>
        <taxon>Gloniales</taxon>
        <taxon>Gloniaceae</taxon>
        <taxon>Glonium</taxon>
    </lineage>
</organism>
<gene>
    <name evidence="1" type="ORF">AOQ84DRAFT_380310</name>
</gene>
<keyword evidence="2" id="KW-1185">Reference proteome</keyword>
<evidence type="ECO:0000313" key="2">
    <source>
        <dbReference type="Proteomes" id="UP000250140"/>
    </source>
</evidence>
<accession>A0A8E2EUS3</accession>
<protein>
    <submittedName>
        <fullName evidence="1">Uncharacterized protein</fullName>
    </submittedName>
</protein>
<dbReference type="AlphaFoldDB" id="A0A8E2EUS3"/>
<dbReference type="Proteomes" id="UP000250140">
    <property type="component" value="Unassembled WGS sequence"/>
</dbReference>
<dbReference type="EMBL" id="KV750455">
    <property type="protein sequence ID" value="OCL04708.1"/>
    <property type="molecule type" value="Genomic_DNA"/>
</dbReference>